<dbReference type="InterPro" id="IPR050166">
    <property type="entry name" value="ABC_transporter_ATP-bind"/>
</dbReference>
<protein>
    <submittedName>
        <fullName evidence="5">ABC transporter ATP-binding protein</fullName>
    </submittedName>
</protein>
<dbReference type="GO" id="GO:0005524">
    <property type="term" value="F:ATP binding"/>
    <property type="evidence" value="ECO:0007669"/>
    <property type="project" value="UniProtKB-KW"/>
</dbReference>
<name>A0A5N0TAX2_9MICO</name>
<dbReference type="Pfam" id="PF00005">
    <property type="entry name" value="ABC_tran"/>
    <property type="match status" value="1"/>
</dbReference>
<dbReference type="PROSITE" id="PS50893">
    <property type="entry name" value="ABC_TRANSPORTER_2"/>
    <property type="match status" value="1"/>
</dbReference>
<dbReference type="InterPro" id="IPR003593">
    <property type="entry name" value="AAA+_ATPase"/>
</dbReference>
<evidence type="ECO:0000259" key="4">
    <source>
        <dbReference type="PROSITE" id="PS50893"/>
    </source>
</evidence>
<dbReference type="InterPro" id="IPR003439">
    <property type="entry name" value="ABC_transporter-like_ATP-bd"/>
</dbReference>
<dbReference type="InterPro" id="IPR027417">
    <property type="entry name" value="P-loop_NTPase"/>
</dbReference>
<dbReference type="RefSeq" id="WP_150893744.1">
    <property type="nucleotide sequence ID" value="NZ_VYUY01000015.1"/>
</dbReference>
<comment type="caution">
    <text evidence="5">The sequence shown here is derived from an EMBL/GenBank/DDBJ whole genome shotgun (WGS) entry which is preliminary data.</text>
</comment>
<sequence>MPSDTTTPLDTVSHGRTLPAADTLLSVRNLKKVYSTDGGDIEAVRDLTFDLGKNELTCLVGPSGSGKTTLLKCIAGLLAPTSGEVVLDGKTVTAPPKKMAVVFQEYGRSLFPWLRVAENVELPLKNAGMPKAERQALVAEALENVGLDHVPRSYPWQLSGGMQQRVAIARAIAYQPEVLLMDEPFAAVDAQTRADLEDLVRRVRKSLGLSVLFVTHDIDESVYLGERVIMLSSSPTVVQEDLIVDLPEDRDQLNTRSLPRFTELRHHVYEQIQLAKKGFRPDAATRT</sequence>
<proteinExistence type="predicted"/>
<dbReference type="EMBL" id="VYUY01000015">
    <property type="protein sequence ID" value="KAA9132132.1"/>
    <property type="molecule type" value="Genomic_DNA"/>
</dbReference>
<evidence type="ECO:0000256" key="2">
    <source>
        <dbReference type="ARBA" id="ARBA00022741"/>
    </source>
</evidence>
<keyword evidence="1" id="KW-0813">Transport</keyword>
<feature type="domain" description="ABC transporter" evidence="4">
    <location>
        <begin position="25"/>
        <end position="258"/>
    </location>
</feature>
<organism evidence="5 6">
    <name type="scientific">Microbacterium caowuchunii</name>
    <dbReference type="NCBI Taxonomy" id="2614638"/>
    <lineage>
        <taxon>Bacteria</taxon>
        <taxon>Bacillati</taxon>
        <taxon>Actinomycetota</taxon>
        <taxon>Actinomycetes</taxon>
        <taxon>Micrococcales</taxon>
        <taxon>Microbacteriaceae</taxon>
        <taxon>Microbacterium</taxon>
    </lineage>
</organism>
<dbReference type="AlphaFoldDB" id="A0A5N0TAX2"/>
<dbReference type="CDD" id="cd03293">
    <property type="entry name" value="ABC_NrtD_SsuB_transporters"/>
    <property type="match status" value="1"/>
</dbReference>
<evidence type="ECO:0000256" key="3">
    <source>
        <dbReference type="ARBA" id="ARBA00022840"/>
    </source>
</evidence>
<dbReference type="Proteomes" id="UP000326838">
    <property type="component" value="Unassembled WGS sequence"/>
</dbReference>
<dbReference type="SMART" id="SM00382">
    <property type="entry name" value="AAA"/>
    <property type="match status" value="1"/>
</dbReference>
<keyword evidence="3 5" id="KW-0067">ATP-binding</keyword>
<dbReference type="PANTHER" id="PTHR42788:SF13">
    <property type="entry name" value="ALIPHATIC SULFONATES IMPORT ATP-BINDING PROTEIN SSUB"/>
    <property type="match status" value="1"/>
</dbReference>
<dbReference type="GO" id="GO:0016887">
    <property type="term" value="F:ATP hydrolysis activity"/>
    <property type="evidence" value="ECO:0007669"/>
    <property type="project" value="InterPro"/>
</dbReference>
<dbReference type="InterPro" id="IPR017871">
    <property type="entry name" value="ABC_transporter-like_CS"/>
</dbReference>
<dbReference type="Gene3D" id="3.40.50.300">
    <property type="entry name" value="P-loop containing nucleotide triphosphate hydrolases"/>
    <property type="match status" value="1"/>
</dbReference>
<accession>A0A5N0TAX2</accession>
<reference evidence="6" key="1">
    <citation type="submission" date="2019-09" db="EMBL/GenBank/DDBJ databases">
        <title>Mumia zhuanghuii sp. nov. isolated from the intestinal contents of plateau pika (Ochotona curzoniae) in the Qinghai-Tibet plateau of China.</title>
        <authorList>
            <person name="Tian Z."/>
        </authorList>
    </citation>
    <scope>NUCLEOTIDE SEQUENCE [LARGE SCALE GENOMIC DNA]</scope>
    <source>
        <strain evidence="6">L-033</strain>
    </source>
</reference>
<keyword evidence="2" id="KW-0547">Nucleotide-binding</keyword>
<dbReference type="PANTHER" id="PTHR42788">
    <property type="entry name" value="TAURINE IMPORT ATP-BINDING PROTEIN-RELATED"/>
    <property type="match status" value="1"/>
</dbReference>
<evidence type="ECO:0000313" key="6">
    <source>
        <dbReference type="Proteomes" id="UP000326838"/>
    </source>
</evidence>
<dbReference type="PROSITE" id="PS00211">
    <property type="entry name" value="ABC_TRANSPORTER_1"/>
    <property type="match status" value="1"/>
</dbReference>
<gene>
    <name evidence="5" type="ORF">F6B40_10415</name>
</gene>
<evidence type="ECO:0000313" key="5">
    <source>
        <dbReference type="EMBL" id="KAA9132132.1"/>
    </source>
</evidence>
<evidence type="ECO:0000256" key="1">
    <source>
        <dbReference type="ARBA" id="ARBA00022448"/>
    </source>
</evidence>
<dbReference type="SUPFAM" id="SSF52540">
    <property type="entry name" value="P-loop containing nucleoside triphosphate hydrolases"/>
    <property type="match status" value="1"/>
</dbReference>
<keyword evidence="6" id="KW-1185">Reference proteome</keyword>